<dbReference type="RefSeq" id="XP_060414817.1">
    <property type="nucleotide sequence ID" value="XM_060551300.1"/>
</dbReference>
<comment type="caution">
    <text evidence="1">The sequence shown here is derived from an EMBL/GenBank/DDBJ whole genome shotgun (WGS) entry which is preliminary data.</text>
</comment>
<accession>A0AAD8V6N4</accession>
<keyword evidence="2" id="KW-1185">Reference proteome</keyword>
<proteinExistence type="predicted"/>
<name>A0AAD8V6N4_9PEZI</name>
<dbReference type="EMBL" id="JAHLJV010000025">
    <property type="protein sequence ID" value="KAK1593525.1"/>
    <property type="molecule type" value="Genomic_DNA"/>
</dbReference>
<gene>
    <name evidence="1" type="ORF">LY79DRAFT_180603</name>
</gene>
<dbReference type="Proteomes" id="UP001230504">
    <property type="component" value="Unassembled WGS sequence"/>
</dbReference>
<evidence type="ECO:0000313" key="1">
    <source>
        <dbReference type="EMBL" id="KAK1593525.1"/>
    </source>
</evidence>
<protein>
    <submittedName>
        <fullName evidence="1">Uncharacterized protein</fullName>
    </submittedName>
</protein>
<reference evidence="1" key="1">
    <citation type="submission" date="2021-06" db="EMBL/GenBank/DDBJ databases">
        <title>Comparative genomics, transcriptomics and evolutionary studies reveal genomic signatures of adaptation to plant cell wall in hemibiotrophic fungi.</title>
        <authorList>
            <consortium name="DOE Joint Genome Institute"/>
            <person name="Baroncelli R."/>
            <person name="Diaz J.F."/>
            <person name="Benocci T."/>
            <person name="Peng M."/>
            <person name="Battaglia E."/>
            <person name="Haridas S."/>
            <person name="Andreopoulos W."/>
            <person name="Labutti K."/>
            <person name="Pangilinan J."/>
            <person name="Floch G.L."/>
            <person name="Makela M.R."/>
            <person name="Henrissat B."/>
            <person name="Grigoriev I.V."/>
            <person name="Crouch J.A."/>
            <person name="De Vries R.P."/>
            <person name="Sukno S.A."/>
            <person name="Thon M.R."/>
        </authorList>
    </citation>
    <scope>NUCLEOTIDE SEQUENCE</scope>
    <source>
        <strain evidence="1">CBS 125086</strain>
    </source>
</reference>
<organism evidence="1 2">
    <name type="scientific">Colletotrichum navitas</name>
    <dbReference type="NCBI Taxonomy" id="681940"/>
    <lineage>
        <taxon>Eukaryota</taxon>
        <taxon>Fungi</taxon>
        <taxon>Dikarya</taxon>
        <taxon>Ascomycota</taxon>
        <taxon>Pezizomycotina</taxon>
        <taxon>Sordariomycetes</taxon>
        <taxon>Hypocreomycetidae</taxon>
        <taxon>Glomerellales</taxon>
        <taxon>Glomerellaceae</taxon>
        <taxon>Colletotrichum</taxon>
        <taxon>Colletotrichum graminicola species complex</taxon>
    </lineage>
</organism>
<dbReference type="GeneID" id="85435540"/>
<sequence length="193" mass="20174">MKLSYKIMISAMAIYAAARDGGPPCQTVTSTRSICSTFVQKACLALSTIQKRCGCPSVVPTTTVNYPCDGPRPTGCMDTSYIYETATPTCDVPVILTPTPSTNITIIPIIPTGGVPQACPTIFTKKTVCSTCINLLCVRSSTISRLCHCPTLVPTVTQAFPCGGECPGGCGATVYVEATETPICTSSSEKAVL</sequence>
<dbReference type="AlphaFoldDB" id="A0AAD8V6N4"/>
<evidence type="ECO:0000313" key="2">
    <source>
        <dbReference type="Proteomes" id="UP001230504"/>
    </source>
</evidence>